<accession>A0A1X7TW77</accession>
<dbReference type="Pfam" id="PF06464">
    <property type="entry name" value="DMAP_binding"/>
    <property type="match status" value="1"/>
</dbReference>
<dbReference type="InterPro" id="IPR010506">
    <property type="entry name" value="DMAP1-bd"/>
</dbReference>
<name>A0A1X7TW77_AMPQE</name>
<protein>
    <recommendedName>
        <fullName evidence="1">DMAP1-binding domain-containing protein</fullName>
    </recommendedName>
</protein>
<proteinExistence type="predicted"/>
<evidence type="ECO:0000259" key="1">
    <source>
        <dbReference type="Pfam" id="PF06464"/>
    </source>
</evidence>
<sequence>MASRSLQEVEDEYKEGILTEKGYRIKRMRVELECLDHDLKEGDVTPQGYEKKKSKIYEEYTSCSSSSSSSVPVSAASIASKISSSESVHNTLQKIFGQKSSLRKGGASKSKSLKPTTVILLPNGTKTLPRGKKKDSLRESGYIESCVISPNDDNASLTKKIISIFPSLNVAGFNIMTSTKSGDIFEARLPVVNGETVTDFIANGPLLISSRAAVVAPIVKPTNDDIKQLVDKELDYLFIHQIQSESLWHVPDRSDSNPHEFLPGGLKKGETFLDLSLDVYHWSLWRKDSGHAVPRIADHFFVMNEEEMSSFFAFRDNKDNSVCIEDDVLFPERELLKIYCRENKIAYKTTIRYGTTFSHIPIQQIDDLCDWISNKRELL</sequence>
<evidence type="ECO:0000313" key="2">
    <source>
        <dbReference type="EnsemblMetazoa" id="Aqu2.1.19705_001"/>
    </source>
</evidence>
<dbReference type="InParanoid" id="A0A1X7TW77"/>
<reference evidence="2" key="1">
    <citation type="submission" date="2017-05" db="UniProtKB">
        <authorList>
            <consortium name="EnsemblMetazoa"/>
        </authorList>
    </citation>
    <scope>IDENTIFICATION</scope>
</reference>
<feature type="domain" description="DMAP1-binding" evidence="1">
    <location>
        <begin position="28"/>
        <end position="107"/>
    </location>
</feature>
<dbReference type="AlphaFoldDB" id="A0A1X7TW77"/>
<organism evidence="2">
    <name type="scientific">Amphimedon queenslandica</name>
    <name type="common">Sponge</name>
    <dbReference type="NCBI Taxonomy" id="400682"/>
    <lineage>
        <taxon>Eukaryota</taxon>
        <taxon>Metazoa</taxon>
        <taxon>Porifera</taxon>
        <taxon>Demospongiae</taxon>
        <taxon>Heteroscleromorpha</taxon>
        <taxon>Haplosclerida</taxon>
        <taxon>Niphatidae</taxon>
        <taxon>Amphimedon</taxon>
    </lineage>
</organism>
<dbReference type="EnsemblMetazoa" id="Aqu2.1.19705_001">
    <property type="protein sequence ID" value="Aqu2.1.19705_001"/>
    <property type="gene ID" value="Aqu2.1.19705"/>
</dbReference>